<dbReference type="PANTHER" id="PTHR13266:SF1">
    <property type="entry name" value="PROTEASOME INHIBITOR PI31 SUBUNIT"/>
    <property type="match status" value="1"/>
</dbReference>
<evidence type="ECO:0000313" key="6">
    <source>
        <dbReference type="RefSeq" id="XP_017031355.1"/>
    </source>
</evidence>
<sequence length="202" mass="23168">MNSSLSISKSGEFFYGWDLLYKTVQSEVNKKADLLIALVHFLLTKYYNFRCLGLGDDKTLLDDEKGSELLPECWNDDDAKYSLRYVHDKQLYLLLGHITDDVLLVNIMDVNTKKVSNICITPDTLVVVIKGNINTLMPNASEIVDRYRNELLDPVFTGNSREVTTQTTMIIERTNSPRVLNPRRGAFYMPRGINPRPFGFFF</sequence>
<dbReference type="Proteomes" id="UP001652661">
    <property type="component" value="Chromosome 3R"/>
</dbReference>
<keyword evidence="3" id="KW-0647">Proteasome</keyword>
<proteinExistence type="inferred from homology"/>
<protein>
    <recommendedName>
        <fullName evidence="2">Proteasome inhibitor PI31 subunit</fullName>
    </recommendedName>
</protein>
<dbReference type="GO" id="GO:0070628">
    <property type="term" value="F:proteasome binding"/>
    <property type="evidence" value="ECO:0007669"/>
    <property type="project" value="InterPro"/>
</dbReference>
<reference evidence="6" key="1">
    <citation type="submission" date="2025-08" db="UniProtKB">
        <authorList>
            <consortium name="RefSeq"/>
        </authorList>
    </citation>
    <scope>IDENTIFICATION</scope>
    <source>
        <strain evidence="6">14028-0561.14</strain>
        <tissue evidence="6">Whole fly</tissue>
    </source>
</reference>
<dbReference type="RefSeq" id="XP_017031355.1">
    <property type="nucleotide sequence ID" value="XM_017175866.3"/>
</dbReference>
<evidence type="ECO:0000256" key="3">
    <source>
        <dbReference type="ARBA" id="ARBA00022942"/>
    </source>
</evidence>
<evidence type="ECO:0000256" key="2">
    <source>
        <dbReference type="ARBA" id="ARBA00015575"/>
    </source>
</evidence>
<evidence type="ECO:0000256" key="1">
    <source>
        <dbReference type="ARBA" id="ARBA00006405"/>
    </source>
</evidence>
<dbReference type="GO" id="GO:0043161">
    <property type="term" value="P:proteasome-mediated ubiquitin-dependent protein catabolic process"/>
    <property type="evidence" value="ECO:0007669"/>
    <property type="project" value="InterPro"/>
</dbReference>
<name>A0A6P4IS83_DROKI</name>
<dbReference type="InterPro" id="IPR045128">
    <property type="entry name" value="PI31-like"/>
</dbReference>
<dbReference type="GO" id="GO:0000502">
    <property type="term" value="C:proteasome complex"/>
    <property type="evidence" value="ECO:0007669"/>
    <property type="project" value="UniProtKB-KW"/>
</dbReference>
<keyword evidence="5" id="KW-1185">Reference proteome</keyword>
<organism evidence="5 6">
    <name type="scientific">Drosophila kikkawai</name>
    <name type="common">Fruit fly</name>
    <dbReference type="NCBI Taxonomy" id="30033"/>
    <lineage>
        <taxon>Eukaryota</taxon>
        <taxon>Metazoa</taxon>
        <taxon>Ecdysozoa</taxon>
        <taxon>Arthropoda</taxon>
        <taxon>Hexapoda</taxon>
        <taxon>Insecta</taxon>
        <taxon>Pterygota</taxon>
        <taxon>Neoptera</taxon>
        <taxon>Endopterygota</taxon>
        <taxon>Diptera</taxon>
        <taxon>Brachycera</taxon>
        <taxon>Muscomorpha</taxon>
        <taxon>Ephydroidea</taxon>
        <taxon>Drosophilidae</taxon>
        <taxon>Drosophila</taxon>
        <taxon>Sophophora</taxon>
    </lineage>
</organism>
<dbReference type="PANTHER" id="PTHR13266">
    <property type="entry name" value="PROTEASOME INHIBITOR"/>
    <property type="match status" value="1"/>
</dbReference>
<accession>A0A6P4IS83</accession>
<dbReference type="Pfam" id="PF11566">
    <property type="entry name" value="PI31_Prot_N"/>
    <property type="match status" value="1"/>
</dbReference>
<dbReference type="GO" id="GO:0004866">
    <property type="term" value="F:endopeptidase inhibitor activity"/>
    <property type="evidence" value="ECO:0007669"/>
    <property type="project" value="InterPro"/>
</dbReference>
<dbReference type="Gene3D" id="3.40.1000.30">
    <property type="match status" value="1"/>
</dbReference>
<feature type="domain" description="PI31 proteasome regulator N-terminal" evidence="4">
    <location>
        <begin position="25"/>
        <end position="162"/>
    </location>
</feature>
<evidence type="ECO:0000313" key="5">
    <source>
        <dbReference type="Proteomes" id="UP001652661"/>
    </source>
</evidence>
<dbReference type="InterPro" id="IPR021625">
    <property type="entry name" value="PI31_Prot_N"/>
</dbReference>
<dbReference type="OrthoDB" id="68090at2759"/>
<gene>
    <name evidence="6" type="primary">LOC108080950</name>
</gene>
<dbReference type="AlphaFoldDB" id="A0A6P4IS83"/>
<dbReference type="GeneID" id="108080950"/>
<comment type="similarity">
    <text evidence="1">Belongs to the proteasome inhibitor PI31 family.</text>
</comment>
<evidence type="ECO:0000259" key="4">
    <source>
        <dbReference type="Pfam" id="PF11566"/>
    </source>
</evidence>